<feature type="region of interest" description="Disordered" evidence="1">
    <location>
        <begin position="1"/>
        <end position="32"/>
    </location>
</feature>
<sequence>MVSCLSKARTVKRSLSSLPSDTNQKNSSNPTS</sequence>
<evidence type="ECO:0000256" key="1">
    <source>
        <dbReference type="SAM" id="MobiDB-lite"/>
    </source>
</evidence>
<reference evidence="2" key="1">
    <citation type="submission" date="2014-09" db="EMBL/GenBank/DDBJ databases">
        <authorList>
            <person name="Magalhaes I.L.F."/>
            <person name="Oliveira U."/>
            <person name="Santos F.R."/>
            <person name="Vidigal T.H.D.A."/>
            <person name="Brescovit A.D."/>
            <person name="Santos A.J."/>
        </authorList>
    </citation>
    <scope>NUCLEOTIDE SEQUENCE</scope>
    <source>
        <tissue evidence="2">Shoot tissue taken approximately 20 cm above the soil surface</tissue>
    </source>
</reference>
<protein>
    <submittedName>
        <fullName evidence="2">Ftsj, putative</fullName>
    </submittedName>
</protein>
<dbReference type="EMBL" id="GBRH01177935">
    <property type="protein sequence ID" value="JAE19961.1"/>
    <property type="molecule type" value="Transcribed_RNA"/>
</dbReference>
<feature type="compositionally biased region" description="Polar residues" evidence="1">
    <location>
        <begin position="13"/>
        <end position="32"/>
    </location>
</feature>
<dbReference type="AlphaFoldDB" id="A0A0A9GBP0"/>
<reference evidence="2" key="2">
    <citation type="journal article" date="2015" name="Data Brief">
        <title>Shoot transcriptome of the giant reed, Arundo donax.</title>
        <authorList>
            <person name="Barrero R.A."/>
            <person name="Guerrero F.D."/>
            <person name="Moolhuijzen P."/>
            <person name="Goolsby J.A."/>
            <person name="Tidwell J."/>
            <person name="Bellgard S.E."/>
            <person name="Bellgard M.I."/>
        </authorList>
    </citation>
    <scope>NUCLEOTIDE SEQUENCE</scope>
    <source>
        <tissue evidence="2">Shoot tissue taken approximately 20 cm above the soil surface</tissue>
    </source>
</reference>
<proteinExistence type="predicted"/>
<organism evidence="2">
    <name type="scientific">Arundo donax</name>
    <name type="common">Giant reed</name>
    <name type="synonym">Donax arundinaceus</name>
    <dbReference type="NCBI Taxonomy" id="35708"/>
    <lineage>
        <taxon>Eukaryota</taxon>
        <taxon>Viridiplantae</taxon>
        <taxon>Streptophyta</taxon>
        <taxon>Embryophyta</taxon>
        <taxon>Tracheophyta</taxon>
        <taxon>Spermatophyta</taxon>
        <taxon>Magnoliopsida</taxon>
        <taxon>Liliopsida</taxon>
        <taxon>Poales</taxon>
        <taxon>Poaceae</taxon>
        <taxon>PACMAD clade</taxon>
        <taxon>Arundinoideae</taxon>
        <taxon>Arundineae</taxon>
        <taxon>Arundo</taxon>
    </lineage>
</organism>
<accession>A0A0A9GBP0</accession>
<name>A0A0A9GBP0_ARUDO</name>
<evidence type="ECO:0000313" key="2">
    <source>
        <dbReference type="EMBL" id="JAE19961.1"/>
    </source>
</evidence>